<evidence type="ECO:0000256" key="2">
    <source>
        <dbReference type="ARBA" id="ARBA00022490"/>
    </source>
</evidence>
<organism evidence="9 10">
    <name type="scientific">Aphanomyces stellatus</name>
    <dbReference type="NCBI Taxonomy" id="120398"/>
    <lineage>
        <taxon>Eukaryota</taxon>
        <taxon>Sar</taxon>
        <taxon>Stramenopiles</taxon>
        <taxon>Oomycota</taxon>
        <taxon>Saprolegniomycetes</taxon>
        <taxon>Saprolegniales</taxon>
        <taxon>Verrucalvaceae</taxon>
        <taxon>Aphanomyces</taxon>
    </lineage>
</organism>
<dbReference type="InterPro" id="IPR024395">
    <property type="entry name" value="CLASP_N_dom"/>
</dbReference>
<dbReference type="AlphaFoldDB" id="A0A485LT19"/>
<dbReference type="InterPro" id="IPR011989">
    <property type="entry name" value="ARM-like"/>
</dbReference>
<evidence type="ECO:0000256" key="5">
    <source>
        <dbReference type="PROSITE-ProRule" id="PRU00103"/>
    </source>
</evidence>
<feature type="region of interest" description="Disordered" evidence="6">
    <location>
        <begin position="916"/>
        <end position="937"/>
    </location>
</feature>
<evidence type="ECO:0000313" key="9">
    <source>
        <dbReference type="EMBL" id="VFU02051.1"/>
    </source>
</evidence>
<feature type="domain" description="TOG" evidence="7">
    <location>
        <begin position="33"/>
        <end position="259"/>
    </location>
</feature>
<dbReference type="EMBL" id="VJMH01007533">
    <property type="protein sequence ID" value="KAF0682475.1"/>
    <property type="molecule type" value="Genomic_DNA"/>
</dbReference>
<dbReference type="GO" id="GO:0000278">
    <property type="term" value="P:mitotic cell cycle"/>
    <property type="evidence" value="ECO:0007669"/>
    <property type="project" value="UniProtKB-ARBA"/>
</dbReference>
<dbReference type="GO" id="GO:0031110">
    <property type="term" value="P:regulation of microtubule polymerization or depolymerization"/>
    <property type="evidence" value="ECO:0007669"/>
    <property type="project" value="UniProtKB-ARBA"/>
</dbReference>
<comment type="subcellular location">
    <subcellularLocation>
        <location evidence="1">Cytoplasm</location>
        <location evidence="1">Cytoskeleton</location>
    </subcellularLocation>
</comment>
<dbReference type="InterPro" id="IPR034085">
    <property type="entry name" value="TOG"/>
</dbReference>
<evidence type="ECO:0000256" key="6">
    <source>
        <dbReference type="SAM" id="MobiDB-lite"/>
    </source>
</evidence>
<dbReference type="GO" id="GO:0008017">
    <property type="term" value="F:microtubule binding"/>
    <property type="evidence" value="ECO:0007669"/>
    <property type="project" value="TreeGrafter"/>
</dbReference>
<proteinExistence type="predicted"/>
<feature type="compositionally biased region" description="Pro residues" evidence="6">
    <location>
        <begin position="555"/>
        <end position="571"/>
    </location>
</feature>
<keyword evidence="10" id="KW-1185">Reference proteome</keyword>
<feature type="domain" description="TOG" evidence="7">
    <location>
        <begin position="316"/>
        <end position="551"/>
    </location>
</feature>
<dbReference type="InterPro" id="IPR021133">
    <property type="entry name" value="HEAT_type_2"/>
</dbReference>
<feature type="domain" description="TOG" evidence="7">
    <location>
        <begin position="943"/>
        <end position="1184"/>
    </location>
</feature>
<feature type="compositionally biased region" description="Polar residues" evidence="6">
    <location>
        <begin position="671"/>
        <end position="680"/>
    </location>
</feature>
<dbReference type="PANTHER" id="PTHR21567:SF9">
    <property type="entry name" value="CLIP-ASSOCIATING PROTEIN"/>
    <property type="match status" value="1"/>
</dbReference>
<keyword evidence="3" id="KW-0677">Repeat</keyword>
<dbReference type="Proteomes" id="UP000332933">
    <property type="component" value="Unassembled WGS sequence"/>
</dbReference>
<evidence type="ECO:0000313" key="10">
    <source>
        <dbReference type="Proteomes" id="UP000332933"/>
    </source>
</evidence>
<feature type="compositionally biased region" description="Polar residues" evidence="6">
    <location>
        <begin position="285"/>
        <end position="294"/>
    </location>
</feature>
<evidence type="ECO:0000259" key="7">
    <source>
        <dbReference type="SMART" id="SM01349"/>
    </source>
</evidence>
<feature type="region of interest" description="Disordered" evidence="6">
    <location>
        <begin position="587"/>
        <end position="623"/>
    </location>
</feature>
<evidence type="ECO:0000256" key="4">
    <source>
        <dbReference type="ARBA" id="ARBA00023212"/>
    </source>
</evidence>
<feature type="region of interest" description="Disordered" evidence="6">
    <location>
        <begin position="257"/>
        <end position="304"/>
    </location>
</feature>
<dbReference type="PROSITE" id="PS50077">
    <property type="entry name" value="HEAT_REPEAT"/>
    <property type="match status" value="1"/>
</dbReference>
<feature type="region of interest" description="Disordered" evidence="6">
    <location>
        <begin position="658"/>
        <end position="680"/>
    </location>
</feature>
<gene>
    <name evidence="9" type="primary">Aste57867_25427</name>
    <name evidence="8" type="ORF">As57867_025348</name>
    <name evidence="9" type="ORF">ASTE57867_25427</name>
</gene>
<dbReference type="Pfam" id="PF21040">
    <property type="entry name" value="CEP104-like_TOG"/>
    <property type="match status" value="1"/>
</dbReference>
<dbReference type="GO" id="GO:0005819">
    <property type="term" value="C:spindle"/>
    <property type="evidence" value="ECO:0007669"/>
    <property type="project" value="UniProtKB-ARBA"/>
</dbReference>
<dbReference type="InterPro" id="IPR016024">
    <property type="entry name" value="ARM-type_fold"/>
</dbReference>
<accession>A0A485LT19</accession>
<dbReference type="GO" id="GO:0005881">
    <property type="term" value="C:cytoplasmic microtubule"/>
    <property type="evidence" value="ECO:0007669"/>
    <property type="project" value="TreeGrafter"/>
</dbReference>
<reference evidence="8" key="2">
    <citation type="submission" date="2019-06" db="EMBL/GenBank/DDBJ databases">
        <title>Genomics analysis of Aphanomyces spp. identifies a new class of oomycete effector associated with host adaptation.</title>
        <authorList>
            <person name="Gaulin E."/>
        </authorList>
    </citation>
    <scope>NUCLEOTIDE SEQUENCE</scope>
    <source>
        <strain evidence="8">CBS 578.67</strain>
    </source>
</reference>
<dbReference type="Gene3D" id="1.25.10.10">
    <property type="entry name" value="Leucine-rich Repeat Variant"/>
    <property type="match status" value="4"/>
</dbReference>
<dbReference type="EMBL" id="CAADRA010007559">
    <property type="protein sequence ID" value="VFU02051.1"/>
    <property type="molecule type" value="Genomic_DNA"/>
</dbReference>
<name>A0A485LT19_9STRA</name>
<keyword evidence="2" id="KW-0963">Cytoplasm</keyword>
<reference evidence="9 10" key="1">
    <citation type="submission" date="2019-03" db="EMBL/GenBank/DDBJ databases">
        <authorList>
            <person name="Gaulin E."/>
            <person name="Dumas B."/>
        </authorList>
    </citation>
    <scope>NUCLEOTIDE SEQUENCE [LARGE SCALE GENOMIC DNA]</scope>
    <source>
        <strain evidence="9">CBS 568.67</strain>
    </source>
</reference>
<feature type="repeat" description="HEAT" evidence="5">
    <location>
        <begin position="194"/>
        <end position="232"/>
    </location>
</feature>
<dbReference type="Pfam" id="PF12348">
    <property type="entry name" value="CLASP_N"/>
    <property type="match status" value="1"/>
</dbReference>
<evidence type="ECO:0000256" key="1">
    <source>
        <dbReference type="ARBA" id="ARBA00004245"/>
    </source>
</evidence>
<evidence type="ECO:0000256" key="3">
    <source>
        <dbReference type="ARBA" id="ARBA00022737"/>
    </source>
</evidence>
<dbReference type="SUPFAM" id="SSF48371">
    <property type="entry name" value="ARM repeat"/>
    <property type="match status" value="1"/>
</dbReference>
<evidence type="ECO:0000313" key="8">
    <source>
        <dbReference type="EMBL" id="KAF0682475.1"/>
    </source>
</evidence>
<dbReference type="SMART" id="SM01349">
    <property type="entry name" value="TOG"/>
    <property type="match status" value="4"/>
</dbReference>
<dbReference type="OrthoDB" id="46159at2759"/>
<sequence length="1184" mass="128827">MERVLSALRSTGTPRIFGLRGRVYMHPTRHGACIPPIFVDICITLVRLVESKTRLTGISYADPFVDADGWEEMLSALVGCLSDNNAKVAQGSLRVLTTIVASPRKSADVLRPYFTLVWGPLKEKMGDSKVPVREAATELLLEFMDKLGMAAMLERLKLCAGHKNWRTREQALISLVLAMDRFRGDPAKLCLDGLLDLVLKLLEDSAKEVRDAAMNVMESLYKIRGQALLNDLQTKSIRSTHMRMLLSRIGADVDMRGLTPSMMHPPLSPTHGRRSSSTHSASPSKATGPSSIVSTPPPTLPGFFSDAPLRPTCTMTERELQVEMQSVTQGLVNGSDWSKRVEALQLLQKLVAVGAAQLPLFVAALRQLREPICDQVGDLRSAVSREACATIAALAAVLGDGFNPFVEFFVAALLKATFVTIQVISVSADSCLKSIIHSTRVGYPKATLKFIDGARSKNQVLRLHSVNYLTLALTQWHAVVLERSIDATAALLPVILCDAQGDVRLAARKCFWAFHSNFESRAQDVLSQLDGATQRRLHEDLGGGAAPQRKRDDPSPPPSYVPPPTAKPPSLGPRRVESMDATVIAATNALPPSGPTRVLSRKVSTKTQLDQDESSGPKPTLGPLRVLHPVVAASETSTPTAYYGAKRVEMPLKPQGLASSMMGGKPENSGAKRSTTTGSSLENDIPVATIVTKEDFISTQGLYDKTDDSLWSTRLDALEQLVTLAETQPQAVDAGKLVKIAQKRLVDSHYRVVQAALTLTQLLLSDFPSALSPPATWKALLPKVFAKMVDAKEGVRSGAAVVLDAFTIVEPNLLAATVASTMLDGIPLKVKTHVYKFLFKFVRAAPDVFGNPTHLRPLVLRTIQYMEQDNTVGVAGDLVKAIHDSYESALSVVESQLPTAKAIMIQRCLQSSSLKRKPVFDEEEEEPQHSSPPPEKPITVVLDHKIEATNASSDQFLVAALTNNNSSIEDKLDALKMVLPQAAASNDVTAFLPRVLLALLDMTLESDTREYKAVQTKAMHTMKVLVLHHPALVRDQLEPLVVLILERCVPGPTVGQYFIEKALAICLGAADGLVQVRLLVTLVKLEPPPADSQLQITLKALCHAVDAVAFDMLLPGEFDTIVNSILPCLGHASSAVRFNSISCVVALYFLGGDNYMATKLDQLVPSQQKLVGLYIERERVLRRR</sequence>
<feature type="domain" description="TOG" evidence="7">
    <location>
        <begin position="683"/>
        <end position="918"/>
    </location>
</feature>
<dbReference type="PANTHER" id="PTHR21567">
    <property type="entry name" value="CLASP"/>
    <property type="match status" value="1"/>
</dbReference>
<keyword evidence="4" id="KW-0206">Cytoskeleton</keyword>
<dbReference type="GO" id="GO:0000226">
    <property type="term" value="P:microtubule cytoskeleton organization"/>
    <property type="evidence" value="ECO:0007669"/>
    <property type="project" value="UniProtKB-ARBA"/>
</dbReference>
<dbReference type="GO" id="GO:1902903">
    <property type="term" value="P:regulation of supramolecular fiber organization"/>
    <property type="evidence" value="ECO:0007669"/>
    <property type="project" value="UniProtKB-ARBA"/>
</dbReference>
<feature type="region of interest" description="Disordered" evidence="6">
    <location>
        <begin position="541"/>
        <end position="574"/>
    </location>
</feature>
<protein>
    <submittedName>
        <fullName evidence="9">Aste57867_25427 protein</fullName>
    </submittedName>
</protein>